<dbReference type="Gene3D" id="2.60.40.10">
    <property type="entry name" value="Immunoglobulins"/>
    <property type="match status" value="2"/>
</dbReference>
<dbReference type="CDD" id="cd02258">
    <property type="entry name" value="Peptidase_C25_N"/>
    <property type="match status" value="1"/>
</dbReference>
<dbReference type="Gene3D" id="2.60.40.4070">
    <property type="match status" value="1"/>
</dbReference>
<dbReference type="InterPro" id="IPR029030">
    <property type="entry name" value="Caspase-like_dom_sf"/>
</dbReference>
<keyword evidence="3" id="KW-1185">Reference proteome</keyword>
<evidence type="ECO:0000313" key="2">
    <source>
        <dbReference type="EMBL" id="ABG58839.1"/>
    </source>
</evidence>
<accession>A0A6N4SR82</accession>
<dbReference type="InterPro" id="IPR001769">
    <property type="entry name" value="Gingipain"/>
</dbReference>
<dbReference type="GO" id="GO:0008234">
    <property type="term" value="F:cysteine-type peptidase activity"/>
    <property type="evidence" value="ECO:0007669"/>
    <property type="project" value="InterPro"/>
</dbReference>
<organism evidence="2 3">
    <name type="scientific">Cytophaga hutchinsonii (strain ATCC 33406 / DSM 1761 / CIP 103989 / NBRC 15051 / NCIMB 9469 / D465)</name>
    <dbReference type="NCBI Taxonomy" id="269798"/>
    <lineage>
        <taxon>Bacteria</taxon>
        <taxon>Pseudomonadati</taxon>
        <taxon>Bacteroidota</taxon>
        <taxon>Cytophagia</taxon>
        <taxon>Cytophagales</taxon>
        <taxon>Cytophagaceae</taxon>
        <taxon>Cytophaga</taxon>
    </lineage>
</organism>
<feature type="domain" description="Gingipain" evidence="1">
    <location>
        <begin position="392"/>
        <end position="767"/>
    </location>
</feature>
<dbReference type="Proteomes" id="UP000001822">
    <property type="component" value="Chromosome"/>
</dbReference>
<name>A0A6N4SR82_CYTH3</name>
<dbReference type="GO" id="GO:0006508">
    <property type="term" value="P:proteolysis"/>
    <property type="evidence" value="ECO:0007669"/>
    <property type="project" value="InterPro"/>
</dbReference>
<proteinExistence type="predicted"/>
<dbReference type="Pfam" id="PF01364">
    <property type="entry name" value="Peptidase_C25"/>
    <property type="match status" value="1"/>
</dbReference>
<evidence type="ECO:0000259" key="1">
    <source>
        <dbReference type="Pfam" id="PF01364"/>
    </source>
</evidence>
<dbReference type="EMBL" id="CP000383">
    <property type="protein sequence ID" value="ABG58839.1"/>
    <property type="molecule type" value="Genomic_DNA"/>
</dbReference>
<dbReference type="OrthoDB" id="9757650at2"/>
<evidence type="ECO:0000313" key="3">
    <source>
        <dbReference type="Proteomes" id="UP000001822"/>
    </source>
</evidence>
<protein>
    <recommendedName>
        <fullName evidence="1">Gingipain domain-containing protein</fullName>
    </recommendedName>
</protein>
<dbReference type="SUPFAM" id="SSF52129">
    <property type="entry name" value="Caspase-like"/>
    <property type="match status" value="1"/>
</dbReference>
<gene>
    <name evidence="2" type="ordered locus">CHU_1568</name>
</gene>
<dbReference type="InterPro" id="IPR013783">
    <property type="entry name" value="Ig-like_fold"/>
</dbReference>
<sequence length="1685" mass="189110">MSVQSAIKTTILSVFFVLASLLSLAQNGTEWIIPNQIYYKVKTYQNGIYAIPYAKLQSAGINTADLTNLQMWYRGKEQSILLQHDSLFFLGKRNDGKLDSLLYANSANQPHAYYSIWSDTSAYFFTIGTQPGKRIAVSAVPSVTTTESWYYEEALSIYTDLYYPGAYYSIETLKSDYDVGEGWFGDKIAKGGNPVTGSYTIPISSAYTQTAADVKIEVQIVGEWNNSNHVASLLIGNANTPDYTFNFSDFSAYEFRKISAVIPNSYLTGKNSIACTIRLSSAGTDVVAVSYIKITYPRNYLLTNSKDLSVILPENGNQNRTVNLSNVTGNLFILDITDELNQERIPYTQAGATASVVIPNTTKTFFVFTNRYYSISQVELVNMSLPNLSKDYFIIYPEVFNSSALSYDQYRSSNAGGNYDVERCSFEKLCNLYSYGEYSSIAIKRYCSEIIQVNSKEKYLLILGKGVVPSMSNFINNVGSVVYRKNPSFYWTNTDFKNHFVNLVPPFGEPGSDLMFSVDNKYAAQIHTGRVPARTNSEVLGYLEKVQAHESLDSTLLWRKNLIHLSGGEDAAQVTLFKKYVDTYKAYVEGPHLGGKVVKTYVKNLQNGAVDDQLISGVADDLNKGISLMTFFGHSSALINDVDIGFVSNPVYGYKNFGKYPMMLVNGCTSANIFSNYSFAEDWINTPGVGAINVLGHTDIGYTNNLYQFSLYFYNFQFNDYRYINKPVGFIHKKVIDSINSINASIDVTSQAQITQMNLTGDPALRLYNPGRPDYAIYGDNQTAEANCIITPSTTASITAKDPFRIIIPIDNYGSTTTKTVDMIIKRYVNNVFVKNYQATLPPLYYRDTVVFDISNNDGNYAGDNRFEITIDPSDSLKEMRKDNNVAYINYYMRSSAIKCMYPLNYSVVSNQPTVLTAQATNLFINLTDYYFEIDTSKFFNSMHKKTAVISSGSLPTWTPGLISDLTPSDSIVYFWRVRFNTIAPTEDTIWDNSSFIYIKNSNPGWSQTHIDQYLENNLVGLSYNRNQFKWEFPLTSIALMVQAAGGRYLGEKDLTLLTLNNLPLLQNTPYYNCVGGSGGLFMLTLDRSSLEPVVYNPNSEGWYYCGQNFDTRLVLEIPFPTNTNTPPSTTWLYGRDADGLIRAIQHTNKNDYLIIFNDGNSMKNGWPANLQTYFKDSLHATQISALTSGQQPFLLITKRINTSPITEKVNVSTATDSFVAIDTTLNSFFYKGSITTNLIGPSSMWGKMYFAIDTSLNDETSLKLIRFDIMANPIDTILLPKVDSLDLNGTYLIDGVHVYCKLLLDLQDDGTLTPPALKKWQIIYNGVPEGTLNPYAVGLDTYTIPNHPEGDSISIKYQFDNISDYDFSKPIQVVYSIRNESGSLRIDTITYSVLNARQSLVFTYKFTTKGLTGKNYIQAYVNPQMQSEQYYSNNVLESSFVIEADKTQPILEVAFDGIRIFDGDLVSASPLIHISLKDNNQYLLLTDPASIELYLLYPGQTNAVQITSTNPMVQSWSLENARTNTFVAEIKPANLPDGTYTIIVQGKDASGNKTGGHQYKITFKVENKPSISYFYPYPNPFSTSTRFVFTLSGTTVPDNLKIQIMTVSGKIVKEIFKEQLGPLHIGNNISEYAWDGTDDFGDRLANGVYLYRVIIKDSNQFFEHRETAGDKAFKQDWGKLYILR</sequence>
<dbReference type="KEGG" id="chu:CHU_1568"/>
<dbReference type="Gene3D" id="3.40.50.1460">
    <property type="match status" value="1"/>
</dbReference>
<reference evidence="2 3" key="1">
    <citation type="journal article" date="2007" name="Appl. Environ. Microbiol.">
        <title>Genome sequence of the cellulolytic gliding bacterium Cytophaga hutchinsonii.</title>
        <authorList>
            <person name="Xie G."/>
            <person name="Bruce D.C."/>
            <person name="Challacombe J.F."/>
            <person name="Chertkov O."/>
            <person name="Detter J.C."/>
            <person name="Gilna P."/>
            <person name="Han C.S."/>
            <person name="Lucas S."/>
            <person name="Misra M."/>
            <person name="Myers G.L."/>
            <person name="Richardson P."/>
            <person name="Tapia R."/>
            <person name="Thayer N."/>
            <person name="Thompson L.S."/>
            <person name="Brettin T.S."/>
            <person name="Henrissat B."/>
            <person name="Wilson D.B."/>
            <person name="McBride M.J."/>
        </authorList>
    </citation>
    <scope>NUCLEOTIDE SEQUENCE [LARGE SCALE GENOMIC DNA]</scope>
    <source>
        <strain evidence="3">ATCC 33406 / DSM 1761 / CIP 103989 / NBRC 15051 / NCIMB 9469 / D465</strain>
    </source>
</reference>
<dbReference type="RefSeq" id="WP_011584954.1">
    <property type="nucleotide sequence ID" value="NC_008255.1"/>
</dbReference>